<dbReference type="NCBIfam" id="NF009977">
    <property type="entry name" value="PRK13442.1"/>
    <property type="match status" value="1"/>
</dbReference>
<evidence type="ECO:0000256" key="5">
    <source>
        <dbReference type="ARBA" id="ARBA00014480"/>
    </source>
</evidence>
<feature type="domain" description="ATP synthase epsilon subunit C-terminal" evidence="18">
    <location>
        <begin position="86"/>
        <end position="130"/>
    </location>
</feature>
<evidence type="ECO:0000259" key="19">
    <source>
        <dbReference type="Pfam" id="PF02823"/>
    </source>
</evidence>
<keyword evidence="12 15" id="KW-0066">ATP synthesis</keyword>
<dbReference type="RefSeq" id="WP_123658930.1">
    <property type="nucleotide sequence ID" value="NZ_AYKG01000043.1"/>
</dbReference>
<dbReference type="FunCoup" id="A0A423PJU7">
    <property type="interactions" value="403"/>
</dbReference>
<keyword evidence="9 15" id="KW-0406">Ion transport</keyword>
<dbReference type="Pfam" id="PF02823">
    <property type="entry name" value="ATP-synt_DE_N"/>
    <property type="match status" value="1"/>
</dbReference>
<dbReference type="GO" id="GO:0046933">
    <property type="term" value="F:proton-transporting ATP synthase activity, rotational mechanism"/>
    <property type="evidence" value="ECO:0007669"/>
    <property type="project" value="UniProtKB-UniRule"/>
</dbReference>
<accession>A0A423PJU7</accession>
<evidence type="ECO:0000313" key="20">
    <source>
        <dbReference type="EMBL" id="ROO25853.1"/>
    </source>
</evidence>
<dbReference type="PANTHER" id="PTHR13822:SF10">
    <property type="entry name" value="ATP SYNTHASE EPSILON CHAIN, CHLOROPLASTIC"/>
    <property type="match status" value="1"/>
</dbReference>
<organism evidence="20 21">
    <name type="scientific">Salinisphaera japonica YTM-1</name>
    <dbReference type="NCBI Taxonomy" id="1209778"/>
    <lineage>
        <taxon>Bacteria</taxon>
        <taxon>Pseudomonadati</taxon>
        <taxon>Pseudomonadota</taxon>
        <taxon>Gammaproteobacteria</taxon>
        <taxon>Salinisphaerales</taxon>
        <taxon>Salinisphaeraceae</taxon>
        <taxon>Salinisphaera</taxon>
    </lineage>
</organism>
<evidence type="ECO:0000256" key="6">
    <source>
        <dbReference type="ARBA" id="ARBA00022448"/>
    </source>
</evidence>
<dbReference type="AlphaFoldDB" id="A0A423PJU7"/>
<dbReference type="InterPro" id="IPR020547">
    <property type="entry name" value="ATP_synth_F1_esu_C"/>
</dbReference>
<dbReference type="EMBL" id="AYKG01000043">
    <property type="protein sequence ID" value="ROO25853.1"/>
    <property type="molecule type" value="Genomic_DNA"/>
</dbReference>
<evidence type="ECO:0000256" key="9">
    <source>
        <dbReference type="ARBA" id="ARBA00023065"/>
    </source>
</evidence>
<dbReference type="FunFam" id="2.60.15.10:FF:000001">
    <property type="entry name" value="ATP synthase epsilon chain"/>
    <property type="match status" value="1"/>
</dbReference>
<keyword evidence="6 15" id="KW-0813">Transport</keyword>
<name>A0A423PJU7_9GAMM</name>
<feature type="domain" description="ATP synthase F1 complex delta/epsilon subunit N-terminal" evidence="19">
    <location>
        <begin position="3"/>
        <end position="81"/>
    </location>
</feature>
<dbReference type="InterPro" id="IPR001469">
    <property type="entry name" value="ATP_synth_F1_dsu/esu"/>
</dbReference>
<evidence type="ECO:0000256" key="4">
    <source>
        <dbReference type="ARBA" id="ARBA00011648"/>
    </source>
</evidence>
<dbReference type="SUPFAM" id="SSF46604">
    <property type="entry name" value="Epsilon subunit of F1F0-ATP synthase C-terminal domain"/>
    <property type="match status" value="1"/>
</dbReference>
<dbReference type="NCBIfam" id="TIGR01216">
    <property type="entry name" value="ATP_synt_epsi"/>
    <property type="match status" value="1"/>
</dbReference>
<dbReference type="GO" id="GO:0045259">
    <property type="term" value="C:proton-transporting ATP synthase complex"/>
    <property type="evidence" value="ECO:0007669"/>
    <property type="project" value="UniProtKB-KW"/>
</dbReference>
<dbReference type="CDD" id="cd12152">
    <property type="entry name" value="F1-ATPase_delta"/>
    <property type="match status" value="1"/>
</dbReference>
<reference evidence="20 21" key="1">
    <citation type="submission" date="2013-10" db="EMBL/GenBank/DDBJ databases">
        <title>Salinisphaera japonica YTM-1 Genome Sequencing.</title>
        <authorList>
            <person name="Lai Q."/>
            <person name="Li C."/>
            <person name="Shao Z."/>
        </authorList>
    </citation>
    <scope>NUCLEOTIDE SEQUENCE [LARGE SCALE GENOMIC DNA]</scope>
    <source>
        <strain evidence="20 21">YTM-1</strain>
    </source>
</reference>
<sequence length="137" mass="14904">MKIHVDVVSAEGQIWTGSAATVYAPAQMGEIGILPRHAPLLTRLKPGNLRIETENGDQENVFVSGGLLEVQPHLVTIMADIAERADELDESEAQKAKERAEEAVSAAEDQIDLARAQAELAEAAARLDMLQKIRSRH</sequence>
<dbReference type="Proteomes" id="UP000285310">
    <property type="component" value="Unassembled WGS sequence"/>
</dbReference>
<evidence type="ECO:0000256" key="3">
    <source>
        <dbReference type="ARBA" id="ARBA00005712"/>
    </source>
</evidence>
<evidence type="ECO:0000256" key="17">
    <source>
        <dbReference type="SAM" id="Coils"/>
    </source>
</evidence>
<evidence type="ECO:0000256" key="7">
    <source>
        <dbReference type="ARBA" id="ARBA00022475"/>
    </source>
</evidence>
<keyword evidence="8 15" id="KW-0375">Hydrogen ion transport</keyword>
<evidence type="ECO:0000256" key="12">
    <source>
        <dbReference type="ARBA" id="ARBA00023310"/>
    </source>
</evidence>
<evidence type="ECO:0000259" key="18">
    <source>
        <dbReference type="Pfam" id="PF00401"/>
    </source>
</evidence>
<evidence type="ECO:0000256" key="10">
    <source>
        <dbReference type="ARBA" id="ARBA00023136"/>
    </source>
</evidence>
<protein>
    <recommendedName>
        <fullName evidence="5 15">ATP synthase epsilon chain</fullName>
    </recommendedName>
    <alternativeName>
        <fullName evidence="14 15">ATP synthase F1 sector epsilon subunit</fullName>
    </alternativeName>
    <alternativeName>
        <fullName evidence="13 15">F-ATPase epsilon subunit</fullName>
    </alternativeName>
</protein>
<dbReference type="HAMAP" id="MF_00530">
    <property type="entry name" value="ATP_synth_epsil_bac"/>
    <property type="match status" value="1"/>
</dbReference>
<dbReference type="SUPFAM" id="SSF51344">
    <property type="entry name" value="Epsilon subunit of F1F0-ATP synthase N-terminal domain"/>
    <property type="match status" value="1"/>
</dbReference>
<proteinExistence type="inferred from homology"/>
<dbReference type="NCBIfam" id="NF001847">
    <property type="entry name" value="PRK00571.1-4"/>
    <property type="match status" value="1"/>
</dbReference>
<dbReference type="OrthoDB" id="9791445at2"/>
<evidence type="ECO:0000256" key="2">
    <source>
        <dbReference type="ARBA" id="ARBA00004202"/>
    </source>
</evidence>
<keyword evidence="21" id="KW-1185">Reference proteome</keyword>
<keyword evidence="7 15" id="KW-1003">Cell membrane</keyword>
<dbReference type="Pfam" id="PF00401">
    <property type="entry name" value="ATP-synt_DE"/>
    <property type="match status" value="1"/>
</dbReference>
<dbReference type="InterPro" id="IPR036771">
    <property type="entry name" value="ATPsynth_dsu/esu_N"/>
</dbReference>
<dbReference type="Gene3D" id="2.60.15.10">
    <property type="entry name" value="F0F1 ATP synthase delta/epsilon subunit, N-terminal"/>
    <property type="match status" value="1"/>
</dbReference>
<comment type="caution">
    <text evidence="20">The sequence shown here is derived from an EMBL/GenBank/DDBJ whole genome shotgun (WGS) entry which is preliminary data.</text>
</comment>
<evidence type="ECO:0000256" key="1">
    <source>
        <dbReference type="ARBA" id="ARBA00003543"/>
    </source>
</evidence>
<feature type="coiled-coil region" evidence="17">
    <location>
        <begin position="81"/>
        <end position="133"/>
    </location>
</feature>
<dbReference type="InterPro" id="IPR020546">
    <property type="entry name" value="ATP_synth_F1_dsu/esu_N"/>
</dbReference>
<evidence type="ECO:0000313" key="21">
    <source>
        <dbReference type="Proteomes" id="UP000285310"/>
    </source>
</evidence>
<comment type="similarity">
    <text evidence="3 15 16">Belongs to the ATPase epsilon chain family.</text>
</comment>
<gene>
    <name evidence="15" type="primary">atpC</name>
    <name evidence="20" type="ORF">SAJA_12265</name>
</gene>
<evidence type="ECO:0000256" key="15">
    <source>
        <dbReference type="HAMAP-Rule" id="MF_00530"/>
    </source>
</evidence>
<comment type="subcellular location">
    <subcellularLocation>
        <location evidence="2 15">Cell membrane</location>
        <topology evidence="2 15">Peripheral membrane protein</topology>
    </subcellularLocation>
</comment>
<dbReference type="GO" id="GO:0005524">
    <property type="term" value="F:ATP binding"/>
    <property type="evidence" value="ECO:0007669"/>
    <property type="project" value="UniProtKB-UniRule"/>
</dbReference>
<comment type="subunit">
    <text evidence="4 15 16">F-type ATPases have 2 components, CF(1) - the catalytic core - and CF(0) - the membrane proton channel. CF(1) has five subunits: alpha(3), beta(3), gamma(1), delta(1), epsilon(1). CF(0) has three main subunits: a, b and c.</text>
</comment>
<dbReference type="InParanoid" id="A0A423PJU7"/>
<keyword evidence="17" id="KW-0175">Coiled coil</keyword>
<dbReference type="GO" id="GO:0005886">
    <property type="term" value="C:plasma membrane"/>
    <property type="evidence" value="ECO:0007669"/>
    <property type="project" value="UniProtKB-SubCell"/>
</dbReference>
<evidence type="ECO:0000256" key="16">
    <source>
        <dbReference type="RuleBase" id="RU003656"/>
    </source>
</evidence>
<dbReference type="InterPro" id="IPR036794">
    <property type="entry name" value="ATP_F1_dsu/esu_C_sf"/>
</dbReference>
<evidence type="ECO:0000256" key="11">
    <source>
        <dbReference type="ARBA" id="ARBA00023196"/>
    </source>
</evidence>
<evidence type="ECO:0000256" key="14">
    <source>
        <dbReference type="ARBA" id="ARBA00031795"/>
    </source>
</evidence>
<comment type="function">
    <text evidence="1 15">Produces ATP from ADP in the presence of a proton gradient across the membrane.</text>
</comment>
<evidence type="ECO:0000256" key="8">
    <source>
        <dbReference type="ARBA" id="ARBA00022781"/>
    </source>
</evidence>
<evidence type="ECO:0000256" key="13">
    <source>
        <dbReference type="ARBA" id="ARBA00030215"/>
    </source>
</evidence>
<keyword evidence="11 15" id="KW-0139">CF(1)</keyword>
<keyword evidence="10 15" id="KW-0472">Membrane</keyword>
<dbReference type="PANTHER" id="PTHR13822">
    <property type="entry name" value="ATP SYNTHASE DELTA/EPSILON CHAIN"/>
    <property type="match status" value="1"/>
</dbReference>